<dbReference type="InterPro" id="IPR013520">
    <property type="entry name" value="Ribonucl_H"/>
</dbReference>
<evidence type="ECO:0000313" key="14">
    <source>
        <dbReference type="EMBL" id="CAP18609.1"/>
    </source>
</evidence>
<dbReference type="Gene3D" id="3.30.420.10">
    <property type="entry name" value="Ribonuclease H-like superfamily/Ribonuclease H"/>
    <property type="match status" value="1"/>
</dbReference>
<dbReference type="SMART" id="SM00481">
    <property type="entry name" value="POLIIIAc"/>
    <property type="match status" value="1"/>
</dbReference>
<dbReference type="InterPro" id="IPR036397">
    <property type="entry name" value="RNaseH_sf"/>
</dbReference>
<dbReference type="SMART" id="SM00479">
    <property type="entry name" value="EXOIII"/>
    <property type="match status" value="1"/>
</dbReference>
<gene>
    <name evidence="11" type="primary">polC</name>
    <name evidence="14" type="synonym">polC2</name>
    <name evidence="14" type="ordered locus">ATP_00422</name>
</gene>
<dbReference type="STRING" id="37692.ATP_00422"/>
<dbReference type="Gene3D" id="3.30.1900.20">
    <property type="match status" value="1"/>
</dbReference>
<dbReference type="EC" id="2.7.7.7" evidence="11"/>
<dbReference type="GO" id="GO:0008408">
    <property type="term" value="F:3'-5' exonuclease activity"/>
    <property type="evidence" value="ECO:0007669"/>
    <property type="project" value="UniProtKB-UniRule"/>
</dbReference>
<protein>
    <recommendedName>
        <fullName evidence="11">DNA polymerase III PolC-type</fullName>
        <shortName evidence="11">PolIII</shortName>
        <ecNumber evidence="11">2.7.7.7</ecNumber>
    </recommendedName>
</protein>
<organism evidence="15">
    <name type="scientific">Phytoplasma mali (strain AT)</name>
    <dbReference type="NCBI Taxonomy" id="482235"/>
    <lineage>
        <taxon>Bacteria</taxon>
        <taxon>Bacillati</taxon>
        <taxon>Mycoplasmatota</taxon>
        <taxon>Mollicutes</taxon>
        <taxon>Acholeplasmatales</taxon>
        <taxon>Acholeplasmataceae</taxon>
        <taxon>Candidatus Phytoplasma</taxon>
        <taxon>16SrX (Apple proliferation group)</taxon>
    </lineage>
</organism>
<dbReference type="Pfam" id="PF02811">
    <property type="entry name" value="PHP"/>
    <property type="match status" value="1"/>
</dbReference>
<dbReference type="Pfam" id="PF00929">
    <property type="entry name" value="RNase_T"/>
    <property type="match status" value="1"/>
</dbReference>
<evidence type="ECO:0000313" key="15">
    <source>
        <dbReference type="Proteomes" id="UP000002020"/>
    </source>
</evidence>
<dbReference type="GO" id="GO:0005737">
    <property type="term" value="C:cytoplasm"/>
    <property type="evidence" value="ECO:0007669"/>
    <property type="project" value="UniProtKB-SubCell"/>
</dbReference>
<dbReference type="Pfam" id="PF07733">
    <property type="entry name" value="DNA_pol3_alpha"/>
    <property type="match status" value="2"/>
</dbReference>
<evidence type="ECO:0000256" key="1">
    <source>
        <dbReference type="ARBA" id="ARBA00003452"/>
    </source>
</evidence>
<keyword evidence="6 11" id="KW-0540">Nuclease</keyword>
<dbReference type="InterPro" id="IPR004805">
    <property type="entry name" value="DnaE2/DnaE/PolC"/>
</dbReference>
<evidence type="ECO:0000256" key="4">
    <source>
        <dbReference type="ARBA" id="ARBA00022695"/>
    </source>
</evidence>
<proteinExistence type="inferred from homology"/>
<dbReference type="InterPro" id="IPR006054">
    <property type="entry name" value="DnaQ"/>
</dbReference>
<dbReference type="GO" id="GO:0003677">
    <property type="term" value="F:DNA binding"/>
    <property type="evidence" value="ECO:0007669"/>
    <property type="project" value="UniProtKB-UniRule"/>
</dbReference>
<dbReference type="Gene3D" id="6.10.140.1510">
    <property type="match status" value="1"/>
</dbReference>
<dbReference type="Gene3D" id="3.20.20.140">
    <property type="entry name" value="Metal-dependent hydrolases"/>
    <property type="match status" value="2"/>
</dbReference>
<accession>B3R0M5</accession>
<comment type="similarity">
    <text evidence="11">Belongs to the DNA polymerase type-C family. PolC subfamily.</text>
</comment>
<dbReference type="HOGENOM" id="CLU_003297_1_0_14"/>
<dbReference type="InterPro" id="IPR003141">
    <property type="entry name" value="Pol/His_phosphatase_N"/>
</dbReference>
<dbReference type="KEGG" id="pml:ATP_00422"/>
<dbReference type="EMBL" id="CU469464">
    <property type="protein sequence ID" value="CAP18609.1"/>
    <property type="molecule type" value="Genomic_DNA"/>
</dbReference>
<feature type="domain" description="Exonuclease" evidence="12">
    <location>
        <begin position="408"/>
        <end position="575"/>
    </location>
</feature>
<evidence type="ECO:0000259" key="12">
    <source>
        <dbReference type="SMART" id="SM00479"/>
    </source>
</evidence>
<dbReference type="InterPro" id="IPR006308">
    <property type="entry name" value="Pol_III_a_PolC-type_gram_pos"/>
</dbReference>
<dbReference type="FunFam" id="3.30.420.10:FF:000045">
    <property type="entry name" value="3'-5' exonuclease DinG"/>
    <property type="match status" value="1"/>
</dbReference>
<reference evidence="14 15" key="1">
    <citation type="journal article" date="2008" name="BMC Genomics">
        <title>The linear chromosome of the plant-pathogenic mycoplasma 'Candidatus Phytoplasma mali'.</title>
        <authorList>
            <person name="Kube M."/>
            <person name="Schneider B."/>
            <person name="Kuhl H."/>
            <person name="Dandekar T."/>
            <person name="Heitmann K."/>
            <person name="Migdoll A.M."/>
            <person name="Reinhardt R."/>
            <person name="Seemueller E."/>
        </authorList>
    </citation>
    <scope>NUCLEOTIDE SEQUENCE [LARGE SCALE GENOMIC DNA]</scope>
    <source>
        <strain evidence="14 15">AT</strain>
    </source>
</reference>
<keyword evidence="4 11" id="KW-0548">Nucleotidyltransferase</keyword>
<dbReference type="InterPro" id="IPR044923">
    <property type="entry name" value="PolC_middle_finger_sf"/>
</dbReference>
<evidence type="ECO:0000256" key="3">
    <source>
        <dbReference type="ARBA" id="ARBA00022679"/>
    </source>
</evidence>
<dbReference type="Pfam" id="PF14579">
    <property type="entry name" value="HHH_6"/>
    <property type="match status" value="1"/>
</dbReference>
<dbReference type="HAMAP" id="MF_00356">
    <property type="entry name" value="DNApol_PolC"/>
    <property type="match status" value="1"/>
</dbReference>
<dbReference type="Gene3D" id="1.10.150.870">
    <property type="match status" value="1"/>
</dbReference>
<dbReference type="PANTHER" id="PTHR32294:SF5">
    <property type="entry name" value="DNA POLYMERASE III POLC-TYPE"/>
    <property type="match status" value="1"/>
</dbReference>
<dbReference type="NCBIfam" id="TIGR00573">
    <property type="entry name" value="dnaq"/>
    <property type="match status" value="1"/>
</dbReference>
<keyword evidence="3 11" id="KW-0808">Transferase</keyword>
<dbReference type="GO" id="GO:0003887">
    <property type="term" value="F:DNA-directed DNA polymerase activity"/>
    <property type="evidence" value="ECO:0007669"/>
    <property type="project" value="UniProtKB-UniRule"/>
</dbReference>
<dbReference type="SUPFAM" id="SSF53098">
    <property type="entry name" value="Ribonuclease H-like"/>
    <property type="match status" value="1"/>
</dbReference>
<dbReference type="GO" id="GO:0006261">
    <property type="term" value="P:DNA-templated DNA replication"/>
    <property type="evidence" value="ECO:0007669"/>
    <property type="project" value="UniProtKB-UniRule"/>
</dbReference>
<dbReference type="CDD" id="cd06127">
    <property type="entry name" value="DEDDh"/>
    <property type="match status" value="1"/>
</dbReference>
<evidence type="ECO:0000256" key="6">
    <source>
        <dbReference type="ARBA" id="ARBA00022722"/>
    </source>
</evidence>
<keyword evidence="2 11" id="KW-0963">Cytoplasm</keyword>
<dbReference type="InterPro" id="IPR029460">
    <property type="entry name" value="DNAPol_HHH"/>
</dbReference>
<evidence type="ECO:0000256" key="10">
    <source>
        <dbReference type="ARBA" id="ARBA00049244"/>
    </source>
</evidence>
<evidence type="ECO:0000256" key="9">
    <source>
        <dbReference type="ARBA" id="ARBA00022932"/>
    </source>
</evidence>
<dbReference type="Gene3D" id="1.10.150.700">
    <property type="entry name" value="PolC, middle finger domain"/>
    <property type="match status" value="1"/>
</dbReference>
<dbReference type="InterPro" id="IPR011708">
    <property type="entry name" value="DNA_pol3_alpha_NTPase_dom"/>
</dbReference>
<evidence type="ECO:0000256" key="11">
    <source>
        <dbReference type="HAMAP-Rule" id="MF_00356"/>
    </source>
</evidence>
<comment type="subcellular location">
    <subcellularLocation>
        <location evidence="11">Cytoplasm</location>
    </subcellularLocation>
</comment>
<feature type="domain" description="Polymerase/histidinol phosphatase N-terminal" evidence="13">
    <location>
        <begin position="320"/>
        <end position="387"/>
    </location>
</feature>
<evidence type="ECO:0000256" key="7">
    <source>
        <dbReference type="ARBA" id="ARBA00022801"/>
    </source>
</evidence>
<comment type="catalytic activity">
    <reaction evidence="10 11">
        <text>DNA(n) + a 2'-deoxyribonucleoside 5'-triphosphate = DNA(n+1) + diphosphate</text>
        <dbReference type="Rhea" id="RHEA:22508"/>
        <dbReference type="Rhea" id="RHEA-COMP:17339"/>
        <dbReference type="Rhea" id="RHEA-COMP:17340"/>
        <dbReference type="ChEBI" id="CHEBI:33019"/>
        <dbReference type="ChEBI" id="CHEBI:61560"/>
        <dbReference type="ChEBI" id="CHEBI:173112"/>
        <dbReference type="EC" id="2.7.7.7"/>
    </reaction>
</comment>
<sequence>MSKIIKQIIKNHELFYENNQLIKIFHRDFILEITKKEFILIIKNQTKFQNFKFQKTNFQLKEINYQNLDYQKLIIKPNKINPHLIQNLKLDQKIIYKNNQIIKKIRTKIENNTKNYYFLDSNLIYCQELDLTHQGYKNIYHYIYAQKNKGDLLLKIVNQTIPKLKPQYQTLYQTYQTIKPQIKLQVDNFTIIPHSKVQYLALINQNYGFKNKTLTLKGYIQEIQFKPSYLDNEKLVLEFILAKKTFDLSSDDAILVKKFDFNIDEKQKWQNAEIQNDDYLEITGTIYQPKINDQVYLILKTYQKIILPIKIDKQVGLKRIEFSAHTKMSEFNGLISPETYLTRLNQYQHSSIAFIDLDNVIAFPKIEAVFKNTNIKPIYGLEIYFQSNQKLYLNNPKITQDYDLNLATYVIFDFETTGLSKINDQIIEIAAIKIQNNQIIDEFQTLINPQQELTPFIENLTNISNQDLKNQPLIATILPKFLKFCENSILIAHNISFDMGFLVNQTKKHLNLKLNLPFIDTLNLARYCLDSNLRYFNLKSLAKYFKISFENHHRAMSDVLITKTIFQQLLNYLLTKNIQFYQQLKLTLPVKFIKPFRITLLVKNQIGLTTLYQLLSKAQITNFNSTTKLTFMDLINHRSNLLIGNTINDGDLMEIALNENDFDLENAINFYDYITIQPITCYQHLMLNLGTNGSKIIQNAIKRIIKFAKKAKKLIIATGNVFYLDHEQKKYYAIYTKTALIAKKLHPLVKCEFEDLPNNAFLTTTEMLKMFEFLNDSKLIEEIVIINPNLLNTKIASINILPQKLLTLADNELATSPLKINSINQTLKQIILTKMITKYGENWSLELKQRFYQEFQIIINHQSPNYENITVMYLLAYLLVQKSLQDGYLVGSRGSIGSSFIAYLIGITEVNPLKPHYYCQNCLQTWFNVSELESTIECPRCDLLLFKTGNNIPFEAFLGLNGNKTPDIDLNFASKYQEKAQNYLQFILGIKQVFKVSTIQTISNKTAFSYVYNYLKTQQIKARFHQINLISKQLIGTKRTIGTHSSGLIIVPKNNSIYQIAPFQNSIHNSKIWQTISFEYHSFENNLSKLDILSHENPTLFKMFFDYIKQHPKKFPFKNYHEIPINDSKVFQLFTQTFKNSQGITISTLGIPEFGTKFVRKMLVNIYQVENQPFNLEKLIKVSGLSHGTNVWLNNGLDIINQTNEFQNLPVKITFKDIIACREDIYNYLIINQVPKIKAFEIMEFVRKGKQHQNLTEWQTLIKPYQNLIPTWYWKSAFKIKYLFPKAHASAYTLMAIKIAYFKVYYPILFYYGYFSQKITQFNYQLIIGSIKNLEQEIKTLNQIKQRKLTNLENESLITYELVLEFKQQNFKLQPINWNYSAINEFLIINETTLLIPLTALNSLGIEKANLIIQQRQQKLFTDKTDFIKRTKISKTLISQLETLNGFIF</sequence>
<keyword evidence="8 11" id="KW-0269">Exonuclease</keyword>
<evidence type="ECO:0000256" key="8">
    <source>
        <dbReference type="ARBA" id="ARBA00022839"/>
    </source>
</evidence>
<dbReference type="SUPFAM" id="SSF57850">
    <property type="entry name" value="RING/U-box"/>
    <property type="match status" value="1"/>
</dbReference>
<comment type="function">
    <text evidence="1 11">Required for replicative DNA synthesis. This DNA polymerase also exhibits 3' to 5' exonuclease activity.</text>
</comment>
<dbReference type="Pfam" id="PF17657">
    <property type="entry name" value="DNA_pol3_finger"/>
    <property type="match status" value="1"/>
</dbReference>
<keyword evidence="9 11" id="KW-0239">DNA-directed DNA polymerase</keyword>
<evidence type="ECO:0000256" key="5">
    <source>
        <dbReference type="ARBA" id="ARBA00022705"/>
    </source>
</evidence>
<name>B3R0M5_PHYMT</name>
<evidence type="ECO:0000259" key="13">
    <source>
        <dbReference type="SMART" id="SM00481"/>
    </source>
</evidence>
<dbReference type="eggNOG" id="COG2176">
    <property type="taxonomic scope" value="Bacteria"/>
</dbReference>
<dbReference type="InterPro" id="IPR004013">
    <property type="entry name" value="PHP_dom"/>
</dbReference>
<dbReference type="InterPro" id="IPR040982">
    <property type="entry name" value="DNA_pol3_finger"/>
</dbReference>
<dbReference type="Proteomes" id="UP000002020">
    <property type="component" value="Chromosome"/>
</dbReference>
<keyword evidence="5 11" id="KW-0235">DNA replication</keyword>
<keyword evidence="7 11" id="KW-0378">Hydrolase</keyword>
<dbReference type="InterPro" id="IPR012337">
    <property type="entry name" value="RNaseH-like_sf"/>
</dbReference>
<dbReference type="NCBIfam" id="NF001688">
    <property type="entry name" value="PRK00448.1"/>
    <property type="match status" value="1"/>
</dbReference>
<evidence type="ECO:0000256" key="2">
    <source>
        <dbReference type="ARBA" id="ARBA00022490"/>
    </source>
</evidence>
<keyword evidence="15" id="KW-1185">Reference proteome</keyword>
<dbReference type="PANTHER" id="PTHR32294">
    <property type="entry name" value="DNA POLYMERASE III SUBUNIT ALPHA"/>
    <property type="match status" value="1"/>
</dbReference>